<dbReference type="GO" id="GO:0008270">
    <property type="term" value="F:zinc ion binding"/>
    <property type="evidence" value="ECO:0007669"/>
    <property type="project" value="InterPro"/>
</dbReference>
<sequence>MKAIGFNQHLPITNENSLFEFEEPNPTASAHDLLVEVEGVSVNPVDVGVRKAGRGTRKTPRVIGWDAVGKVISIGDQVTLFKPGDQVFYAGSFKRPGSDSEYQLVDERIVGHAPKGLPDEEAAAMPLTSLTAWEALFEKLEINPSTPDSNRNKTILIINGAGGVGSIATQLAKMAGLRVISTASRLESIKWTKEHGADEVVNHHQDIVKQVRNLGHQYVDYILELNNIDQHWNEMAEIIKPNGKIASITENRRPIDLKKLTQKRVTFAWEWMYSKSYFETPDEVTQHNILEKVSQLLETGKLQPTTTKVLAPITAANLRRAHELVEDGHMMGKVVVVDKKGLTDVGDFLFLVYFFFYKSVI</sequence>
<dbReference type="Gene3D" id="3.90.180.10">
    <property type="entry name" value="Medium-chain alcohol dehydrogenases, catalytic domain"/>
    <property type="match status" value="1"/>
</dbReference>
<dbReference type="PANTHER" id="PTHR43482">
    <property type="entry name" value="PROTEIN AST1-RELATED"/>
    <property type="match status" value="1"/>
</dbReference>
<dbReference type="SMART" id="SM00829">
    <property type="entry name" value="PKS_ER"/>
    <property type="match status" value="1"/>
</dbReference>
<comment type="similarity">
    <text evidence="1 2">Belongs to the zinc-containing alcohol dehydrogenase family. Quinone oxidoreductase subfamily.</text>
</comment>
<evidence type="ECO:0000256" key="2">
    <source>
        <dbReference type="RuleBase" id="RU364000"/>
    </source>
</evidence>
<dbReference type="Gene3D" id="3.40.50.720">
    <property type="entry name" value="NAD(P)-binding Rossmann-like Domain"/>
    <property type="match status" value="1"/>
</dbReference>
<dbReference type="InterPro" id="IPR011032">
    <property type="entry name" value="GroES-like_sf"/>
</dbReference>
<dbReference type="KEGG" id="lcu:PL11_000020"/>
<dbReference type="AlphaFoldDB" id="A0A1S6QFQ7"/>
<dbReference type="InterPro" id="IPR020843">
    <property type="entry name" value="ER"/>
</dbReference>
<dbReference type="InterPro" id="IPR014182">
    <property type="entry name" value="ADH_Zn_typ-1"/>
</dbReference>
<keyword evidence="2" id="KW-0560">Oxidoreductase</keyword>
<dbReference type="Pfam" id="PF00107">
    <property type="entry name" value="ADH_zinc_N"/>
    <property type="match status" value="1"/>
</dbReference>
<keyword evidence="5" id="KW-1185">Reference proteome</keyword>
<dbReference type="SUPFAM" id="SSF50129">
    <property type="entry name" value="GroES-like"/>
    <property type="match status" value="1"/>
</dbReference>
<dbReference type="PANTHER" id="PTHR43482:SF1">
    <property type="entry name" value="PROTEIN AST1-RELATED"/>
    <property type="match status" value="1"/>
</dbReference>
<organism evidence="4 5">
    <name type="scientific">Lentilactobacillus curieae</name>
    <dbReference type="NCBI Taxonomy" id="1138822"/>
    <lineage>
        <taxon>Bacteria</taxon>
        <taxon>Bacillati</taxon>
        <taxon>Bacillota</taxon>
        <taxon>Bacilli</taxon>
        <taxon>Lactobacillales</taxon>
        <taxon>Lactobacillaceae</taxon>
        <taxon>Lentilactobacillus</taxon>
    </lineage>
</organism>
<dbReference type="OrthoDB" id="9792162at2"/>
<dbReference type="InterPro" id="IPR013149">
    <property type="entry name" value="ADH-like_C"/>
</dbReference>
<dbReference type="NCBIfam" id="TIGR02817">
    <property type="entry name" value="adh_fam_1"/>
    <property type="match status" value="1"/>
</dbReference>
<dbReference type="InterPro" id="IPR002364">
    <property type="entry name" value="Quin_OxRdtase/zeta-crystal_CS"/>
</dbReference>
<proteinExistence type="inferred from homology"/>
<keyword evidence="2" id="KW-0862">Zinc</keyword>
<dbReference type="Pfam" id="PF08240">
    <property type="entry name" value="ADH_N"/>
    <property type="match status" value="1"/>
</dbReference>
<dbReference type="CDD" id="cd08252">
    <property type="entry name" value="AL_MDR"/>
    <property type="match status" value="1"/>
</dbReference>
<dbReference type="Proteomes" id="UP000030361">
    <property type="component" value="Chromosome"/>
</dbReference>
<dbReference type="eggNOG" id="COG0604">
    <property type="taxonomic scope" value="Bacteria"/>
</dbReference>
<dbReference type="InterPro" id="IPR013154">
    <property type="entry name" value="ADH-like_N"/>
</dbReference>
<dbReference type="InterPro" id="IPR052585">
    <property type="entry name" value="Lipid_raft_assoc_Zn_ADH"/>
</dbReference>
<evidence type="ECO:0000313" key="5">
    <source>
        <dbReference type="Proteomes" id="UP000030361"/>
    </source>
</evidence>
<dbReference type="InterPro" id="IPR036291">
    <property type="entry name" value="NAD(P)-bd_dom_sf"/>
</dbReference>
<evidence type="ECO:0000259" key="3">
    <source>
        <dbReference type="SMART" id="SM00829"/>
    </source>
</evidence>
<accession>A0A1S6QFQ7</accession>
<dbReference type="EMBL" id="CP018906">
    <property type="protein sequence ID" value="AQW20448.1"/>
    <property type="molecule type" value="Genomic_DNA"/>
</dbReference>
<dbReference type="SUPFAM" id="SSF51735">
    <property type="entry name" value="NAD(P)-binding Rossmann-fold domains"/>
    <property type="match status" value="1"/>
</dbReference>
<feature type="domain" description="Enoyl reductase (ER)" evidence="3">
    <location>
        <begin position="12"/>
        <end position="336"/>
    </location>
</feature>
<name>A0A1S6QFQ7_9LACO</name>
<reference evidence="4 5" key="1">
    <citation type="journal article" date="2015" name="Genome Announc.">
        <title>Genome Sequence of Lactobacillus curieae CCTCC M 2011381T, a Novel Producer of Gamma-aminobutyric Acid.</title>
        <authorList>
            <person name="Wang Y."/>
            <person name="Wang Y."/>
            <person name="Lang C."/>
            <person name="Wei D."/>
            <person name="Xu P."/>
            <person name="Xie J."/>
        </authorList>
    </citation>
    <scope>NUCLEOTIDE SEQUENCE [LARGE SCALE GENOMIC DNA]</scope>
    <source>
        <strain evidence="4 5">CCTCC M 2011381</strain>
    </source>
</reference>
<dbReference type="GO" id="GO:0016491">
    <property type="term" value="F:oxidoreductase activity"/>
    <property type="evidence" value="ECO:0007669"/>
    <property type="project" value="UniProtKB-KW"/>
</dbReference>
<evidence type="ECO:0000256" key="1">
    <source>
        <dbReference type="ARBA" id="ARBA00010371"/>
    </source>
</evidence>
<evidence type="ECO:0000313" key="4">
    <source>
        <dbReference type="EMBL" id="AQW20448.1"/>
    </source>
</evidence>
<dbReference type="RefSeq" id="WP_078256869.1">
    <property type="nucleotide sequence ID" value="NZ_CP018906.1"/>
</dbReference>
<dbReference type="PROSITE" id="PS01162">
    <property type="entry name" value="QOR_ZETA_CRYSTAL"/>
    <property type="match status" value="1"/>
</dbReference>
<keyword evidence="2" id="KW-0479">Metal-binding</keyword>
<gene>
    <name evidence="4" type="ORF">PL11_000020</name>
</gene>
<protein>
    <recommendedName>
        <fullName evidence="2">Zinc-type alcohol dehydrogenase-like protein</fullName>
    </recommendedName>
</protein>